<protein>
    <recommendedName>
        <fullName evidence="9 10">Polyprenol-phosphate-mannose--protein mannosyltransferase</fullName>
        <ecNumber evidence="10">2.4.1.-</ecNumber>
    </recommendedName>
</protein>
<dbReference type="RefSeq" id="WP_378298532.1">
    <property type="nucleotide sequence ID" value="NZ_JBHTJA010000019.1"/>
</dbReference>
<feature type="transmembrane region" description="Helical" evidence="10">
    <location>
        <begin position="286"/>
        <end position="306"/>
    </location>
</feature>
<evidence type="ECO:0000256" key="11">
    <source>
        <dbReference type="SAM" id="MobiDB-lite"/>
    </source>
</evidence>
<dbReference type="Proteomes" id="UP001596972">
    <property type="component" value="Unassembled WGS sequence"/>
</dbReference>
<feature type="transmembrane region" description="Helical" evidence="10">
    <location>
        <begin position="132"/>
        <end position="151"/>
    </location>
</feature>
<dbReference type="PANTHER" id="PTHR10050:SF46">
    <property type="entry name" value="PROTEIN O-MANNOSYL-TRANSFERASE 2"/>
    <property type="match status" value="1"/>
</dbReference>
<evidence type="ECO:0000256" key="1">
    <source>
        <dbReference type="ARBA" id="ARBA00004127"/>
    </source>
</evidence>
<comment type="similarity">
    <text evidence="3 10">Belongs to the glycosyltransferase 39 family.</text>
</comment>
<evidence type="ECO:0000259" key="13">
    <source>
        <dbReference type="Pfam" id="PF16192"/>
    </source>
</evidence>
<evidence type="ECO:0000256" key="6">
    <source>
        <dbReference type="ARBA" id="ARBA00022692"/>
    </source>
</evidence>
<feature type="transmembrane region" description="Helical" evidence="10">
    <location>
        <begin position="182"/>
        <end position="200"/>
    </location>
</feature>
<keyword evidence="15" id="KW-1185">Reference proteome</keyword>
<keyword evidence="10" id="KW-1003">Cell membrane</keyword>
<proteinExistence type="inferred from homology"/>
<feature type="domain" description="Protein O-mannosyl-transferase C-terminal four TM" evidence="13">
    <location>
        <begin position="330"/>
        <end position="463"/>
    </location>
</feature>
<keyword evidence="7 10" id="KW-1133">Transmembrane helix</keyword>
<sequence>MATTELRPAPARAVRRRTYSLREWLAPAIPGSAPLSWVGPLLITAFAGVLRFYRLGQPDAIVFDETYYAKDALALLKFGWEHNTVEDADKLLIVDPDADIWANGPAFVAHPPFGKWMIAIGEWMFGATPVGWRFMPALLGTLSVLILCRVARRMTGSTLLGCAAGLLLAVDGLHFVTSRAALLDVFVMFWILAGFACLVNDRDRSRRLLAEKMQQGYPSPYGPSLLHAWRFGAGICLGLAVAVKWTGLFYIAFFGIMVVLWDYGARRKAGVQRPMAGALLLEAAPAFAQLVLVGLVTYLATWWGWIFRPGGWGRGEVASNVLLRPFEAIPDLWHYHSEIFEFHTGLSAEHPYQSWPWGWPILKRPVAFFYTEPQNACGVGERCSREILGIGTPALWWGALAALVALVFVWLILRDWRAGAIVVGFLAGWVSWFPSALSDRTMFLFYATPLVPFMVLAVVLVLGYLIGPARPPGASGGPYADVAYASAAYGEGSYEDDSYAARPHEIDPHGHDPHAHDPHGADPQGAAPQGAAPQDVDPHSADLHSADLHSADLHKGGVHASVPDERPAVAGPRRVVGAAAAGAFILVVLANFAYFYPILSAETIPYEDWHARIWFSSWV</sequence>
<keyword evidence="4 10" id="KW-0328">Glycosyltransferase</keyword>
<dbReference type="InterPro" id="IPR027005">
    <property type="entry name" value="PMT-like"/>
</dbReference>
<evidence type="ECO:0000256" key="2">
    <source>
        <dbReference type="ARBA" id="ARBA00004922"/>
    </source>
</evidence>
<evidence type="ECO:0000313" key="15">
    <source>
        <dbReference type="Proteomes" id="UP001596972"/>
    </source>
</evidence>
<evidence type="ECO:0000256" key="7">
    <source>
        <dbReference type="ARBA" id="ARBA00022989"/>
    </source>
</evidence>
<dbReference type="PANTHER" id="PTHR10050">
    <property type="entry name" value="DOLICHYL-PHOSPHATE-MANNOSE--PROTEIN MANNOSYLTRANSFERASE"/>
    <property type="match status" value="1"/>
</dbReference>
<dbReference type="Pfam" id="PF02366">
    <property type="entry name" value="PMT"/>
    <property type="match status" value="1"/>
</dbReference>
<feature type="region of interest" description="Disordered" evidence="11">
    <location>
        <begin position="500"/>
        <end position="542"/>
    </location>
</feature>
<keyword evidence="6 10" id="KW-0812">Transmembrane</keyword>
<dbReference type="InterPro" id="IPR032421">
    <property type="entry name" value="PMT_4TMC"/>
</dbReference>
<comment type="pathway">
    <text evidence="2 10">Protein modification; protein glycosylation.</text>
</comment>
<feature type="compositionally biased region" description="Basic and acidic residues" evidence="11">
    <location>
        <begin position="502"/>
        <end position="520"/>
    </location>
</feature>
<keyword evidence="8 10" id="KW-0472">Membrane</keyword>
<feature type="domain" description="ArnT-like N-terminal" evidence="12">
    <location>
        <begin position="42"/>
        <end position="259"/>
    </location>
</feature>
<feature type="transmembrane region" description="Helical" evidence="10">
    <location>
        <begin position="247"/>
        <end position="265"/>
    </location>
</feature>
<evidence type="ECO:0000259" key="12">
    <source>
        <dbReference type="Pfam" id="PF02366"/>
    </source>
</evidence>
<evidence type="ECO:0000256" key="4">
    <source>
        <dbReference type="ARBA" id="ARBA00022676"/>
    </source>
</evidence>
<feature type="compositionally biased region" description="Low complexity" evidence="11">
    <location>
        <begin position="521"/>
        <end position="535"/>
    </location>
</feature>
<evidence type="ECO:0000256" key="3">
    <source>
        <dbReference type="ARBA" id="ARBA00007222"/>
    </source>
</evidence>
<name>A0ABW3ELS9_9ACTN</name>
<evidence type="ECO:0000256" key="10">
    <source>
        <dbReference type="RuleBase" id="RU367007"/>
    </source>
</evidence>
<feature type="transmembrane region" description="Helical" evidence="10">
    <location>
        <begin position="394"/>
        <end position="413"/>
    </location>
</feature>
<feature type="transmembrane region" description="Helical" evidence="10">
    <location>
        <begin position="575"/>
        <end position="596"/>
    </location>
</feature>
<evidence type="ECO:0000256" key="5">
    <source>
        <dbReference type="ARBA" id="ARBA00022679"/>
    </source>
</evidence>
<organism evidence="14 15">
    <name type="scientific">Actinomadura sediminis</name>
    <dbReference type="NCBI Taxonomy" id="1038904"/>
    <lineage>
        <taxon>Bacteria</taxon>
        <taxon>Bacillati</taxon>
        <taxon>Actinomycetota</taxon>
        <taxon>Actinomycetes</taxon>
        <taxon>Streptosporangiales</taxon>
        <taxon>Thermomonosporaceae</taxon>
        <taxon>Actinomadura</taxon>
    </lineage>
</organism>
<comment type="subcellular location">
    <subcellularLocation>
        <location evidence="10">Cell membrane</location>
    </subcellularLocation>
    <subcellularLocation>
        <location evidence="1">Endomembrane system</location>
        <topology evidence="1">Multi-pass membrane protein</topology>
    </subcellularLocation>
</comment>
<comment type="function">
    <text evidence="10">Protein O-mannosyltransferase that catalyzes the transfer of a single mannose residue from a polyprenol phospho-mannosyl lipidic donor to the hydroxyl group of selected serine and threonine residues in acceptor proteins.</text>
</comment>
<dbReference type="InterPro" id="IPR003342">
    <property type="entry name" value="ArnT-like_N"/>
</dbReference>
<feature type="transmembrane region" description="Helical" evidence="10">
    <location>
        <begin position="443"/>
        <end position="466"/>
    </location>
</feature>
<keyword evidence="5 10" id="KW-0808">Transferase</keyword>
<feature type="transmembrane region" description="Helical" evidence="10">
    <location>
        <begin position="24"/>
        <end position="50"/>
    </location>
</feature>
<dbReference type="EC" id="2.4.1.-" evidence="10"/>
<comment type="caution">
    <text evidence="14">The sequence shown here is derived from an EMBL/GenBank/DDBJ whole genome shotgun (WGS) entry which is preliminary data.</text>
</comment>
<dbReference type="Pfam" id="PF16192">
    <property type="entry name" value="PMT_4TMC"/>
    <property type="match status" value="1"/>
</dbReference>
<evidence type="ECO:0000256" key="8">
    <source>
        <dbReference type="ARBA" id="ARBA00023136"/>
    </source>
</evidence>
<evidence type="ECO:0000256" key="9">
    <source>
        <dbReference type="ARBA" id="ARBA00093617"/>
    </source>
</evidence>
<evidence type="ECO:0000313" key="14">
    <source>
        <dbReference type="EMBL" id="MFD0901313.1"/>
    </source>
</evidence>
<feature type="transmembrane region" description="Helical" evidence="10">
    <location>
        <begin position="420"/>
        <end position="437"/>
    </location>
</feature>
<feature type="transmembrane region" description="Helical" evidence="10">
    <location>
        <begin position="158"/>
        <end position="176"/>
    </location>
</feature>
<gene>
    <name evidence="14" type="ORF">ACFQ11_13005</name>
</gene>
<dbReference type="EMBL" id="JBHTJA010000019">
    <property type="protein sequence ID" value="MFD0901313.1"/>
    <property type="molecule type" value="Genomic_DNA"/>
</dbReference>
<accession>A0ABW3ELS9</accession>
<reference evidence="15" key="1">
    <citation type="journal article" date="2019" name="Int. J. Syst. Evol. Microbiol.">
        <title>The Global Catalogue of Microorganisms (GCM) 10K type strain sequencing project: providing services to taxonomists for standard genome sequencing and annotation.</title>
        <authorList>
            <consortium name="The Broad Institute Genomics Platform"/>
            <consortium name="The Broad Institute Genome Sequencing Center for Infectious Disease"/>
            <person name="Wu L."/>
            <person name="Ma J."/>
        </authorList>
    </citation>
    <scope>NUCLEOTIDE SEQUENCE [LARGE SCALE GENOMIC DNA]</scope>
    <source>
        <strain evidence="15">JCM 31202</strain>
    </source>
</reference>
<feature type="transmembrane region" description="Helical" evidence="10">
    <location>
        <begin position="221"/>
        <end position="241"/>
    </location>
</feature>